<evidence type="ECO:0000256" key="1">
    <source>
        <dbReference type="SAM" id="MobiDB-lite"/>
    </source>
</evidence>
<proteinExistence type="predicted"/>
<evidence type="ECO:0000313" key="3">
    <source>
        <dbReference type="EMBL" id="VTJ87836.1"/>
    </source>
</evidence>
<reference evidence="2" key="2">
    <citation type="submission" date="2020-08" db="EMBL/GenBank/DDBJ databases">
        <authorList>
            <person name="Shumante A."/>
            <person name="Zimin A.V."/>
            <person name="Puiu D."/>
            <person name="Salzberg S.L."/>
        </authorList>
    </citation>
    <scope>NUCLEOTIDE SEQUENCE</scope>
    <source>
        <strain evidence="2">WC2-LM</strain>
        <tissue evidence="2">Liver</tissue>
    </source>
</reference>
<dbReference type="Proteomes" id="UP000662637">
    <property type="component" value="Unassembled WGS sequence"/>
</dbReference>
<name>A0A5E4D1A1_MARMO</name>
<dbReference type="EMBL" id="WJEC01007804">
    <property type="protein sequence ID" value="KAF7467355.1"/>
    <property type="molecule type" value="Genomic_DNA"/>
</dbReference>
<dbReference type="AlphaFoldDB" id="A0A5E4D1A1"/>
<sequence>MSAEDEVDMPNDGPGSEEQISVPSCYSNKFASVSGPGETRGLQLEGPQRRARPCKPGLLHLSAESEVAAPAPADHGHVPVHPNLPRPSCHKAAHPLAQPGRPGCGWSLWSPHHV</sequence>
<keyword evidence="4" id="KW-1185">Reference proteome</keyword>
<protein>
    <submittedName>
        <fullName evidence="3">Uncharacterized protein</fullName>
    </submittedName>
</protein>
<feature type="compositionally biased region" description="Polar residues" evidence="1">
    <location>
        <begin position="18"/>
        <end position="31"/>
    </location>
</feature>
<evidence type="ECO:0000313" key="2">
    <source>
        <dbReference type="EMBL" id="KAF7467355.1"/>
    </source>
</evidence>
<organism evidence="3 4">
    <name type="scientific">Marmota monax</name>
    <name type="common">Woodchuck</name>
    <dbReference type="NCBI Taxonomy" id="9995"/>
    <lineage>
        <taxon>Eukaryota</taxon>
        <taxon>Metazoa</taxon>
        <taxon>Chordata</taxon>
        <taxon>Craniata</taxon>
        <taxon>Vertebrata</taxon>
        <taxon>Euteleostomi</taxon>
        <taxon>Mammalia</taxon>
        <taxon>Eutheria</taxon>
        <taxon>Euarchontoglires</taxon>
        <taxon>Glires</taxon>
        <taxon>Rodentia</taxon>
        <taxon>Sciuromorpha</taxon>
        <taxon>Sciuridae</taxon>
        <taxon>Xerinae</taxon>
        <taxon>Marmotini</taxon>
        <taxon>Marmota</taxon>
    </lineage>
</organism>
<reference evidence="3 4" key="1">
    <citation type="submission" date="2019-04" db="EMBL/GenBank/DDBJ databases">
        <authorList>
            <person name="Alioto T."/>
            <person name="Alioto T."/>
        </authorList>
    </citation>
    <scope>NUCLEOTIDE SEQUENCE [LARGE SCALE GENOMIC DNA]</scope>
</reference>
<feature type="region of interest" description="Disordered" evidence="1">
    <location>
        <begin position="1"/>
        <end position="53"/>
    </location>
</feature>
<accession>A0A5E4D1A1</accession>
<gene>
    <name evidence="2" type="ORF">GHT09_001239</name>
    <name evidence="3" type="ORF">MONAX_5E019456</name>
</gene>
<evidence type="ECO:0000313" key="4">
    <source>
        <dbReference type="Proteomes" id="UP000335636"/>
    </source>
</evidence>
<dbReference type="Proteomes" id="UP000335636">
    <property type="component" value="Unassembled WGS sequence"/>
</dbReference>
<dbReference type="EMBL" id="CABDUW010002738">
    <property type="protein sequence ID" value="VTJ87836.1"/>
    <property type="molecule type" value="Genomic_DNA"/>
</dbReference>
<feature type="region of interest" description="Disordered" evidence="1">
    <location>
        <begin position="71"/>
        <end position="114"/>
    </location>
</feature>